<dbReference type="Proteomes" id="UP000195787">
    <property type="component" value="Unassembled WGS sequence"/>
</dbReference>
<sequence length="268" mass="27949">MLSAAHALLTAARGANSVAASLERLGATPFAVIVADSQGARVVRWKDVPLQADAAEVPLAPEFVGVQQVVHATSLEFGNVDELRDGTLPLEGGVANVSAVRVTLDRRTSQIPGVIARAADIRIDDDTDEIAVFTSDEIAEARRSSVAYADELALALPTGDLIPLDRGAILGRRPHSSGADGVRPPRLIALGGDGHVVSRNHLAVTWDGEQLLAEDLGSTNGTAVTRSGIVTQRLLPGHPMRLQIGDSLVLGDGLTVSIGALARKPELV</sequence>
<dbReference type="SMART" id="SM00240">
    <property type="entry name" value="FHA"/>
    <property type="match status" value="1"/>
</dbReference>
<dbReference type="EMBL" id="FUHU01000020">
    <property type="protein sequence ID" value="SJM52788.1"/>
    <property type="molecule type" value="Genomic_DNA"/>
</dbReference>
<dbReference type="InterPro" id="IPR008984">
    <property type="entry name" value="SMAD_FHA_dom_sf"/>
</dbReference>
<dbReference type="Pfam" id="PF00498">
    <property type="entry name" value="FHA"/>
    <property type="match status" value="1"/>
</dbReference>
<evidence type="ECO:0000259" key="2">
    <source>
        <dbReference type="PROSITE" id="PS50006"/>
    </source>
</evidence>
<keyword evidence="4" id="KW-1185">Reference proteome</keyword>
<evidence type="ECO:0000256" key="1">
    <source>
        <dbReference type="ARBA" id="ARBA00022553"/>
    </source>
</evidence>
<accession>A0A1R4FA49</accession>
<dbReference type="RefSeq" id="WP_234988405.1">
    <property type="nucleotide sequence ID" value="NZ_FUHU01000020.1"/>
</dbReference>
<keyword evidence="1" id="KW-0597">Phosphoprotein</keyword>
<evidence type="ECO:0000313" key="4">
    <source>
        <dbReference type="Proteomes" id="UP000195787"/>
    </source>
</evidence>
<evidence type="ECO:0000313" key="3">
    <source>
        <dbReference type="EMBL" id="SJM52788.1"/>
    </source>
</evidence>
<dbReference type="CDD" id="cd00060">
    <property type="entry name" value="FHA"/>
    <property type="match status" value="1"/>
</dbReference>
<dbReference type="Gene3D" id="2.60.200.20">
    <property type="match status" value="1"/>
</dbReference>
<organism evidence="3 4">
    <name type="scientific">Agrococcus casei LMG 22410</name>
    <dbReference type="NCBI Taxonomy" id="1255656"/>
    <lineage>
        <taxon>Bacteria</taxon>
        <taxon>Bacillati</taxon>
        <taxon>Actinomycetota</taxon>
        <taxon>Actinomycetes</taxon>
        <taxon>Micrococcales</taxon>
        <taxon>Microbacteriaceae</taxon>
        <taxon>Agrococcus</taxon>
    </lineage>
</organism>
<dbReference type="GeneID" id="303172249"/>
<name>A0A1R4FA49_9MICO</name>
<dbReference type="AlphaFoldDB" id="A0A1R4FA49"/>
<reference evidence="3 4" key="1">
    <citation type="submission" date="2017-02" db="EMBL/GenBank/DDBJ databases">
        <authorList>
            <person name="Peterson S.W."/>
        </authorList>
    </citation>
    <scope>NUCLEOTIDE SEQUENCE [LARGE SCALE GENOMIC DNA]</scope>
    <source>
        <strain evidence="3 4">LMG 22410</strain>
    </source>
</reference>
<proteinExistence type="predicted"/>
<dbReference type="SUPFAM" id="SSF49879">
    <property type="entry name" value="SMAD/FHA domain"/>
    <property type="match status" value="1"/>
</dbReference>
<protein>
    <recommendedName>
        <fullName evidence="2">FHA domain-containing protein</fullName>
    </recommendedName>
</protein>
<dbReference type="InterPro" id="IPR000253">
    <property type="entry name" value="FHA_dom"/>
</dbReference>
<dbReference type="PROSITE" id="PS50006">
    <property type="entry name" value="FHA_DOMAIN"/>
    <property type="match status" value="1"/>
</dbReference>
<gene>
    <name evidence="3" type="ORF">CZ674_03390</name>
</gene>
<feature type="domain" description="FHA" evidence="2">
    <location>
        <begin position="168"/>
        <end position="229"/>
    </location>
</feature>